<proteinExistence type="predicted"/>
<sequence>MDANEDPVPLPNAAPIQISPEITIQPPLSRRGHGPGLLIVVDPESMPLVKSDKFLDPPPMQKWAEEGFAVAQIVAPLPSRYELDKVIALDSAMGALKDLSQCDGIDGLGLISYLSDNTSLQAAINGYPIIKAVVAYSEVRMDIRKPTLCHVSNEHGRVPERIIGKDHGFVKGFYYPNEHDCFVLPSHKNYSPASAALAHTRSLSFLKPLLDGPYFDLEAIWNEHTKFEFEERSVAKTMGTMVAEPFVNHIPTMTGGIGRERLTNFYRHHFIFSNPPDTRLELVSRTVGIDRVIDEFVFHCTHTLMIDWLAPGIPPTNRPLSIAFTSIVNIRGDRLYHEHIAWDQASVLVQLGLMPEYLPFPYPLPDGRRPGPGKKFEVRVPAVGAEAAAKLVDEASVESNGMMKFDVREVDE</sequence>
<feature type="domain" description="SnoaL-like" evidence="1">
    <location>
        <begin position="236"/>
        <end position="335"/>
    </location>
</feature>
<dbReference type="InterPro" id="IPR037401">
    <property type="entry name" value="SnoaL-like"/>
</dbReference>
<dbReference type="InterPro" id="IPR032710">
    <property type="entry name" value="NTF2-like_dom_sf"/>
</dbReference>
<dbReference type="GO" id="GO:0030638">
    <property type="term" value="P:polyketide metabolic process"/>
    <property type="evidence" value="ECO:0007669"/>
    <property type="project" value="InterPro"/>
</dbReference>
<evidence type="ECO:0000313" key="3">
    <source>
        <dbReference type="Proteomes" id="UP000250266"/>
    </source>
</evidence>
<keyword evidence="3" id="KW-1185">Reference proteome</keyword>
<dbReference type="PANTHER" id="PTHR38436:SF3">
    <property type="entry name" value="CARBOXYMETHYLENEBUTENOLIDASE-RELATED"/>
    <property type="match status" value="1"/>
</dbReference>
<dbReference type="Pfam" id="PF12680">
    <property type="entry name" value="SnoaL_2"/>
    <property type="match status" value="1"/>
</dbReference>
<dbReference type="Proteomes" id="UP000250266">
    <property type="component" value="Unassembled WGS sequence"/>
</dbReference>
<dbReference type="PANTHER" id="PTHR38436">
    <property type="entry name" value="POLYKETIDE CYCLASE SNOAL-LIKE DOMAIN"/>
    <property type="match status" value="1"/>
</dbReference>
<evidence type="ECO:0000259" key="1">
    <source>
        <dbReference type="Pfam" id="PF12680"/>
    </source>
</evidence>
<dbReference type="OrthoDB" id="5440at2759"/>
<protein>
    <submittedName>
        <fullName evidence="2">Carboxymethylenebutenolidase</fullName>
    </submittedName>
</protein>
<dbReference type="Gene3D" id="3.10.450.50">
    <property type="match status" value="1"/>
</dbReference>
<accession>A0A8E2EIR7</accession>
<dbReference type="EMBL" id="KV744832">
    <property type="protein sequence ID" value="OCK84696.1"/>
    <property type="molecule type" value="Genomic_DNA"/>
</dbReference>
<name>A0A8E2EIR7_9PEZI</name>
<dbReference type="AlphaFoldDB" id="A0A8E2EIR7"/>
<evidence type="ECO:0000313" key="2">
    <source>
        <dbReference type="EMBL" id="OCK84696.1"/>
    </source>
</evidence>
<organism evidence="2 3">
    <name type="scientific">Lepidopterella palustris CBS 459.81</name>
    <dbReference type="NCBI Taxonomy" id="1314670"/>
    <lineage>
        <taxon>Eukaryota</taxon>
        <taxon>Fungi</taxon>
        <taxon>Dikarya</taxon>
        <taxon>Ascomycota</taxon>
        <taxon>Pezizomycotina</taxon>
        <taxon>Dothideomycetes</taxon>
        <taxon>Pleosporomycetidae</taxon>
        <taxon>Mytilinidiales</taxon>
        <taxon>Argynnaceae</taxon>
        <taxon>Lepidopterella</taxon>
    </lineage>
</organism>
<gene>
    <name evidence="2" type="ORF">K432DRAFT_319847</name>
</gene>
<dbReference type="SUPFAM" id="SSF54427">
    <property type="entry name" value="NTF2-like"/>
    <property type="match status" value="1"/>
</dbReference>
<dbReference type="InterPro" id="IPR009959">
    <property type="entry name" value="Cyclase_SnoaL-like"/>
</dbReference>
<reference evidence="2 3" key="1">
    <citation type="journal article" date="2016" name="Nat. Commun.">
        <title>Ectomycorrhizal ecology is imprinted in the genome of the dominant symbiotic fungus Cenococcum geophilum.</title>
        <authorList>
            <consortium name="DOE Joint Genome Institute"/>
            <person name="Peter M."/>
            <person name="Kohler A."/>
            <person name="Ohm R.A."/>
            <person name="Kuo A."/>
            <person name="Krutzmann J."/>
            <person name="Morin E."/>
            <person name="Arend M."/>
            <person name="Barry K.W."/>
            <person name="Binder M."/>
            <person name="Choi C."/>
            <person name="Clum A."/>
            <person name="Copeland A."/>
            <person name="Grisel N."/>
            <person name="Haridas S."/>
            <person name="Kipfer T."/>
            <person name="LaButti K."/>
            <person name="Lindquist E."/>
            <person name="Lipzen A."/>
            <person name="Maire R."/>
            <person name="Meier B."/>
            <person name="Mihaltcheva S."/>
            <person name="Molinier V."/>
            <person name="Murat C."/>
            <person name="Poggeler S."/>
            <person name="Quandt C.A."/>
            <person name="Sperisen C."/>
            <person name="Tritt A."/>
            <person name="Tisserant E."/>
            <person name="Crous P.W."/>
            <person name="Henrissat B."/>
            <person name="Nehls U."/>
            <person name="Egli S."/>
            <person name="Spatafora J.W."/>
            <person name="Grigoriev I.V."/>
            <person name="Martin F.M."/>
        </authorList>
    </citation>
    <scope>NUCLEOTIDE SEQUENCE [LARGE SCALE GENOMIC DNA]</scope>
    <source>
        <strain evidence="2 3">CBS 459.81</strain>
    </source>
</reference>